<feature type="transmembrane region" description="Helical" evidence="7">
    <location>
        <begin position="125"/>
        <end position="142"/>
    </location>
</feature>
<feature type="transmembrane region" description="Helical" evidence="7">
    <location>
        <begin position="29"/>
        <end position="56"/>
    </location>
</feature>
<dbReference type="RefSeq" id="WP_014731635.1">
    <property type="nucleotide sequence ID" value="NC_017934.1"/>
</dbReference>
<dbReference type="KEGG" id="mpg:Theba_2247"/>
<dbReference type="GO" id="GO:0005886">
    <property type="term" value="C:plasma membrane"/>
    <property type="evidence" value="ECO:0007669"/>
    <property type="project" value="UniProtKB-SubCell"/>
</dbReference>
<dbReference type="GeneID" id="87107978"/>
<feature type="transmembrane region" description="Helical" evidence="7">
    <location>
        <begin position="92"/>
        <end position="113"/>
    </location>
</feature>
<dbReference type="InterPro" id="IPR000515">
    <property type="entry name" value="MetI-like"/>
</dbReference>
<evidence type="ECO:0000256" key="3">
    <source>
        <dbReference type="ARBA" id="ARBA00022475"/>
    </source>
</evidence>
<dbReference type="Proteomes" id="UP000002881">
    <property type="component" value="Chromosome"/>
</dbReference>
<keyword evidence="5 7" id="KW-1133">Transmembrane helix</keyword>
<evidence type="ECO:0000256" key="5">
    <source>
        <dbReference type="ARBA" id="ARBA00022989"/>
    </source>
</evidence>
<dbReference type="AlphaFoldDB" id="I2F7H3"/>
<dbReference type="InterPro" id="IPR035906">
    <property type="entry name" value="MetI-like_sf"/>
</dbReference>
<organism evidence="9 10">
    <name type="scientific">Mesotoga prima MesG1.Ag.4.2</name>
    <dbReference type="NCBI Taxonomy" id="660470"/>
    <lineage>
        <taxon>Bacteria</taxon>
        <taxon>Thermotogati</taxon>
        <taxon>Thermotogota</taxon>
        <taxon>Thermotogae</taxon>
        <taxon>Kosmotogales</taxon>
        <taxon>Kosmotogaceae</taxon>
        <taxon>Mesotoga</taxon>
    </lineage>
</organism>
<comment type="subcellular location">
    <subcellularLocation>
        <location evidence="1 7">Cell membrane</location>
        <topology evidence="1 7">Multi-pass membrane protein</topology>
    </subcellularLocation>
</comment>
<feature type="transmembrane region" description="Helical" evidence="7">
    <location>
        <begin position="282"/>
        <end position="304"/>
    </location>
</feature>
<keyword evidence="10" id="KW-1185">Reference proteome</keyword>
<protein>
    <submittedName>
        <fullName evidence="9">Permease component of ABC-type sugar transporter</fullName>
    </submittedName>
</protein>
<name>I2F7H3_9BACT</name>
<keyword evidence="6 7" id="KW-0472">Membrane</keyword>
<evidence type="ECO:0000259" key="8">
    <source>
        <dbReference type="PROSITE" id="PS50928"/>
    </source>
</evidence>
<sequence length="314" mass="34662" precursor="true">MILFKAGSKGPAFLAMGDRMKLKQKTKGFAYILPALVFIVVIFMIPLTYTVVMSFLRWNLLRPDLGIKPAGFTNYVRLFTDSFTLDTVGRTFYFVVGAVLVELIIGLCIALALDTEFKGWKIVQSILLVPFMIAPVVVGYVWRFVLNSDYGPIIHLMKQIGFGGLVDKPLLSNPSAAMPVLIVADAWEYIPFVTLVLLAGLKSVPYEPYEAAFVDGASSIQRFFYITLPLLRPSILVAVVIRTLTSLRVFDIVFIMTGGGPGTATETLAFYGYRTAFQAYNVGFSSAINMLTFGIAVVFTILYMKIIGGGKNYD</sequence>
<dbReference type="PANTHER" id="PTHR43005:SF2">
    <property type="entry name" value="INTEGRAL MEMBRANE SUGAR TRANSPORT PROTEIN"/>
    <property type="match status" value="1"/>
</dbReference>
<dbReference type="eggNOG" id="COG1175">
    <property type="taxonomic scope" value="Bacteria"/>
</dbReference>
<evidence type="ECO:0000256" key="7">
    <source>
        <dbReference type="RuleBase" id="RU363032"/>
    </source>
</evidence>
<evidence type="ECO:0000313" key="10">
    <source>
        <dbReference type="Proteomes" id="UP000002881"/>
    </source>
</evidence>
<accession>I2F7H3</accession>
<keyword evidence="3" id="KW-1003">Cell membrane</keyword>
<proteinExistence type="inferred from homology"/>
<feature type="transmembrane region" description="Helical" evidence="7">
    <location>
        <begin position="222"/>
        <end position="241"/>
    </location>
</feature>
<dbReference type="HOGENOM" id="CLU_016047_0_0_0"/>
<evidence type="ECO:0000256" key="2">
    <source>
        <dbReference type="ARBA" id="ARBA00022448"/>
    </source>
</evidence>
<dbReference type="Pfam" id="PF00528">
    <property type="entry name" value="BPD_transp_1"/>
    <property type="match status" value="1"/>
</dbReference>
<dbReference type="EMBL" id="CP003532">
    <property type="protein sequence ID" value="AFK07876.1"/>
    <property type="molecule type" value="Genomic_DNA"/>
</dbReference>
<dbReference type="STRING" id="660470.Theba_2247"/>
<dbReference type="GO" id="GO:0055085">
    <property type="term" value="P:transmembrane transport"/>
    <property type="evidence" value="ECO:0007669"/>
    <property type="project" value="InterPro"/>
</dbReference>
<dbReference type="CDD" id="cd06261">
    <property type="entry name" value="TM_PBP2"/>
    <property type="match status" value="1"/>
</dbReference>
<evidence type="ECO:0000256" key="1">
    <source>
        <dbReference type="ARBA" id="ARBA00004651"/>
    </source>
</evidence>
<reference evidence="9 10" key="1">
    <citation type="journal article" date="2012" name="Genome Biol. Evol.">
        <title>Genome Sequence of the Mesophilic Thermotogales Bacterium Mesotoga prima MesG1.Ag.4.2 Reveals the Largest Thermotogales Genome To Date.</title>
        <authorList>
            <person name="Zhaxybayeva O."/>
            <person name="Swithers K.S."/>
            <person name="Foght J."/>
            <person name="Green A.G."/>
            <person name="Bruce D."/>
            <person name="Detter C."/>
            <person name="Han S."/>
            <person name="Teshima H."/>
            <person name="Han J."/>
            <person name="Woyke T."/>
            <person name="Pitluck S."/>
            <person name="Nolan M."/>
            <person name="Ivanova N."/>
            <person name="Pati A."/>
            <person name="Land M.L."/>
            <person name="Dlutek M."/>
            <person name="Doolittle W.F."/>
            <person name="Noll K.M."/>
            <person name="Nesbo C.L."/>
        </authorList>
    </citation>
    <scope>NUCLEOTIDE SEQUENCE [LARGE SCALE GENOMIC DNA]</scope>
    <source>
        <strain evidence="10">mesG1.Ag.4.2</strain>
    </source>
</reference>
<evidence type="ECO:0000256" key="4">
    <source>
        <dbReference type="ARBA" id="ARBA00022692"/>
    </source>
</evidence>
<evidence type="ECO:0000256" key="6">
    <source>
        <dbReference type="ARBA" id="ARBA00023136"/>
    </source>
</evidence>
<evidence type="ECO:0000313" key="9">
    <source>
        <dbReference type="EMBL" id="AFK07876.1"/>
    </source>
</evidence>
<keyword evidence="4 7" id="KW-0812">Transmembrane</keyword>
<feature type="domain" description="ABC transmembrane type-1" evidence="8">
    <location>
        <begin position="88"/>
        <end position="303"/>
    </location>
</feature>
<dbReference type="PROSITE" id="PS50928">
    <property type="entry name" value="ABC_TM1"/>
    <property type="match status" value="1"/>
</dbReference>
<dbReference type="Gene3D" id="1.10.3720.10">
    <property type="entry name" value="MetI-like"/>
    <property type="match status" value="1"/>
</dbReference>
<keyword evidence="2 7" id="KW-0813">Transport</keyword>
<dbReference type="SUPFAM" id="SSF161098">
    <property type="entry name" value="MetI-like"/>
    <property type="match status" value="1"/>
</dbReference>
<feature type="transmembrane region" description="Helical" evidence="7">
    <location>
        <begin position="176"/>
        <end position="201"/>
    </location>
</feature>
<comment type="similarity">
    <text evidence="7">Belongs to the binding-protein-dependent transport system permease family.</text>
</comment>
<keyword evidence="9" id="KW-0762">Sugar transport</keyword>
<gene>
    <name evidence="9" type="ORF">Theba_2247</name>
</gene>
<dbReference type="PANTHER" id="PTHR43005">
    <property type="entry name" value="BLR7065 PROTEIN"/>
    <property type="match status" value="1"/>
</dbReference>